<sequence length="393" mass="42171">MARVLIAWEFGRNLGHIARDLPLARACRDAGHEVVWAVRDLRGASRELVGEGFALLQGPLLRSGQVNAPPVNFADMLLREGYEDAAGLLGVLQGWHALMRLASVSAVVYDYAPTALLAARALGLPTMILGSGFMLPAPVVPSPGFFPDAPAGALQAAEDRFVANVNTALQSLGSAPIASLRDLYACGEQVLTTFEELDPFAPRGQGRYVGPMYALGRQTRVEWQGGGTRRIFAYLRPEVPSCENLLAALQAGQAEVVCAMPGLPEAWPARFPRIRFVAGAVDMEALLPVADLAITNGSGTIPNCLLAGVPVLVLPHFNEQYLAGLRLQQYGAGIVVPGRASTAEYAGLLERLLSEPRFKQQALAFARRYAGHHRDTTARAVFALLEDMLQRAA</sequence>
<name>A0A9X2BZM8_9BURK</name>
<dbReference type="GO" id="GO:0016757">
    <property type="term" value="F:glycosyltransferase activity"/>
    <property type="evidence" value="ECO:0007669"/>
    <property type="project" value="UniProtKB-ARBA"/>
</dbReference>
<dbReference type="AlphaFoldDB" id="A0A9X2BZM8"/>
<dbReference type="SUPFAM" id="SSF53756">
    <property type="entry name" value="UDP-Glycosyltransferase/glycogen phosphorylase"/>
    <property type="match status" value="1"/>
</dbReference>
<dbReference type="InterPro" id="IPR010610">
    <property type="entry name" value="EryCIII-like_C"/>
</dbReference>
<evidence type="ECO:0000313" key="2">
    <source>
        <dbReference type="EMBL" id="MCK9686507.1"/>
    </source>
</evidence>
<proteinExistence type="predicted"/>
<dbReference type="RefSeq" id="WP_275682530.1">
    <property type="nucleotide sequence ID" value="NZ_JAJLJH010000002.1"/>
</dbReference>
<comment type="caution">
    <text evidence="2">The sequence shown here is derived from an EMBL/GenBank/DDBJ whole genome shotgun (WGS) entry which is preliminary data.</text>
</comment>
<organism evidence="2 3">
    <name type="scientific">Scleromatobacter humisilvae</name>
    <dbReference type="NCBI Taxonomy" id="2897159"/>
    <lineage>
        <taxon>Bacteria</taxon>
        <taxon>Pseudomonadati</taxon>
        <taxon>Pseudomonadota</taxon>
        <taxon>Betaproteobacteria</taxon>
        <taxon>Burkholderiales</taxon>
        <taxon>Sphaerotilaceae</taxon>
        <taxon>Scleromatobacter</taxon>
    </lineage>
</organism>
<dbReference type="Pfam" id="PF06722">
    <property type="entry name" value="EryCIII-like_C"/>
    <property type="match status" value="1"/>
</dbReference>
<dbReference type="EMBL" id="JAJLJH010000002">
    <property type="protein sequence ID" value="MCK9686507.1"/>
    <property type="molecule type" value="Genomic_DNA"/>
</dbReference>
<feature type="domain" description="Erythromycin biosynthesis protein CIII-like C-terminal" evidence="1">
    <location>
        <begin position="244"/>
        <end position="366"/>
    </location>
</feature>
<evidence type="ECO:0000313" key="3">
    <source>
        <dbReference type="Proteomes" id="UP001139353"/>
    </source>
</evidence>
<accession>A0A9X2BZM8</accession>
<dbReference type="Proteomes" id="UP001139353">
    <property type="component" value="Unassembled WGS sequence"/>
</dbReference>
<keyword evidence="3" id="KW-1185">Reference proteome</keyword>
<gene>
    <name evidence="2" type="ORF">LPC04_12390</name>
</gene>
<evidence type="ECO:0000259" key="1">
    <source>
        <dbReference type="Pfam" id="PF06722"/>
    </source>
</evidence>
<dbReference type="Gene3D" id="3.40.50.2000">
    <property type="entry name" value="Glycogen Phosphorylase B"/>
    <property type="match status" value="2"/>
</dbReference>
<reference evidence="2" key="1">
    <citation type="submission" date="2021-11" db="EMBL/GenBank/DDBJ databases">
        <title>BS-T2-15 a new species belonging to the Comamonadaceae family isolated from the soil of a French oak forest.</title>
        <authorList>
            <person name="Mieszkin S."/>
            <person name="Alain K."/>
        </authorList>
    </citation>
    <scope>NUCLEOTIDE SEQUENCE</scope>
    <source>
        <strain evidence="2">BS-T2-15</strain>
    </source>
</reference>
<protein>
    <submittedName>
        <fullName evidence="2">UDP-glucuronosyltransferase</fullName>
    </submittedName>
</protein>